<dbReference type="Proteomes" id="UP000027442">
    <property type="component" value="Unassembled WGS sequence"/>
</dbReference>
<gene>
    <name evidence="1" type="ORF">HMPREF1991_00751</name>
</gene>
<reference evidence="1 2" key="1">
    <citation type="submission" date="2013-08" db="EMBL/GenBank/DDBJ databases">
        <authorList>
            <person name="Weinstock G."/>
            <person name="Sodergren E."/>
            <person name="Wylie T."/>
            <person name="Fulton L."/>
            <person name="Fulton R."/>
            <person name="Fronick C."/>
            <person name="O'Laughlin M."/>
            <person name="Godfrey J."/>
            <person name="Miner T."/>
            <person name="Herter B."/>
            <person name="Appelbaum E."/>
            <person name="Cordes M."/>
            <person name="Lek S."/>
            <person name="Wollam A."/>
            <person name="Pepin K.H."/>
            <person name="Palsikar V.B."/>
            <person name="Mitreva M."/>
            <person name="Wilson R.K."/>
        </authorList>
    </citation>
    <scope>NUCLEOTIDE SEQUENCE [LARGE SCALE GENOMIC DNA]</scope>
    <source>
        <strain evidence="1 2">ATCC 15930</strain>
    </source>
</reference>
<sequence length="39" mass="4484">MQLKRKANELQLAQSVAQEERNLSCVWDAATRKLLRTSP</sequence>
<evidence type="ECO:0000313" key="1">
    <source>
        <dbReference type="EMBL" id="KDR53195.1"/>
    </source>
</evidence>
<dbReference type="EMBL" id="JNGW01000024">
    <property type="protein sequence ID" value="KDR53195.1"/>
    <property type="molecule type" value="Genomic_DNA"/>
</dbReference>
<comment type="caution">
    <text evidence="1">The sequence shown here is derived from an EMBL/GenBank/DDBJ whole genome shotgun (WGS) entry which is preliminary data.</text>
</comment>
<name>A0A069QK72_HOYLO</name>
<dbReference type="HOGENOM" id="CLU_3314626_0_0_10"/>
<organism evidence="1 2">
    <name type="scientific">Hoylesella loescheii DSM 19665 = JCM 12249 = ATCC 15930</name>
    <dbReference type="NCBI Taxonomy" id="1122985"/>
    <lineage>
        <taxon>Bacteria</taxon>
        <taxon>Pseudomonadati</taxon>
        <taxon>Bacteroidota</taxon>
        <taxon>Bacteroidia</taxon>
        <taxon>Bacteroidales</taxon>
        <taxon>Prevotellaceae</taxon>
        <taxon>Hoylesella</taxon>
    </lineage>
</organism>
<protein>
    <submittedName>
        <fullName evidence="1">Uncharacterized protein</fullName>
    </submittedName>
</protein>
<dbReference type="AlphaFoldDB" id="A0A069QK72"/>
<keyword evidence="2" id="KW-1185">Reference proteome</keyword>
<proteinExistence type="predicted"/>
<dbReference type="PATRIC" id="fig|1122985.7.peg.778"/>
<evidence type="ECO:0000313" key="2">
    <source>
        <dbReference type="Proteomes" id="UP000027442"/>
    </source>
</evidence>
<accession>A0A069QK72</accession>